<dbReference type="Pfam" id="PF08719">
    <property type="entry name" value="NADAR"/>
    <property type="match status" value="1"/>
</dbReference>
<dbReference type="NCBIfam" id="TIGR02464">
    <property type="entry name" value="ribofla_fusion"/>
    <property type="match status" value="1"/>
</dbReference>
<feature type="domain" description="NADAR" evidence="2">
    <location>
        <begin position="42"/>
        <end position="214"/>
    </location>
</feature>
<dbReference type="AlphaFoldDB" id="A0AA40EBH7"/>
<proteinExistence type="predicted"/>
<dbReference type="InterPro" id="IPR012816">
    <property type="entry name" value="NADAR"/>
</dbReference>
<evidence type="ECO:0000313" key="4">
    <source>
        <dbReference type="Proteomes" id="UP001172102"/>
    </source>
</evidence>
<evidence type="ECO:0000256" key="1">
    <source>
        <dbReference type="SAM" id="MobiDB-lite"/>
    </source>
</evidence>
<evidence type="ECO:0000313" key="3">
    <source>
        <dbReference type="EMBL" id="KAK0731196.1"/>
    </source>
</evidence>
<keyword evidence="4" id="KW-1185">Reference proteome</keyword>
<dbReference type="Gene3D" id="1.10.357.40">
    <property type="entry name" value="YbiA-like"/>
    <property type="match status" value="1"/>
</dbReference>
<protein>
    <recommendedName>
        <fullName evidence="2">NADAR domain-containing protein</fullName>
    </recommendedName>
</protein>
<dbReference type="SUPFAM" id="SSF143990">
    <property type="entry name" value="YbiA-like"/>
    <property type="match status" value="1"/>
</dbReference>
<dbReference type="CDD" id="cd15457">
    <property type="entry name" value="NADAR"/>
    <property type="match status" value="1"/>
</dbReference>
<feature type="region of interest" description="Disordered" evidence="1">
    <location>
        <begin position="1"/>
        <end position="36"/>
    </location>
</feature>
<accession>A0AA40EBH7</accession>
<evidence type="ECO:0000259" key="2">
    <source>
        <dbReference type="Pfam" id="PF08719"/>
    </source>
</evidence>
<name>A0AA40EBH7_9PEZI</name>
<gene>
    <name evidence="3" type="ORF">B0H67DRAFT_477360</name>
</gene>
<dbReference type="InterPro" id="IPR037238">
    <property type="entry name" value="YbiA-like_sf"/>
</dbReference>
<dbReference type="EMBL" id="JAUKUA010000001">
    <property type="protein sequence ID" value="KAK0731196.1"/>
    <property type="molecule type" value="Genomic_DNA"/>
</dbReference>
<dbReference type="Proteomes" id="UP001172102">
    <property type="component" value="Unassembled WGS sequence"/>
</dbReference>
<comment type="caution">
    <text evidence="3">The sequence shown here is derived from an EMBL/GenBank/DDBJ whole genome shotgun (WGS) entry which is preliminary data.</text>
</comment>
<sequence>MAKKNKRSQKVASTAKLENALLSQTSGTETPTPVPSPNPVVYFWRETDTETGWLSQWYPCDFTGEDGILYRTAEHYMMYRKARLFSDTEVGDLILAADHPRKVKALGRKVKNFDPRIWNHEREVIVREGTRLKFTRAVREEGLRRGSAVGAPLVALLSLRQLLLSTGDRELVEASPMDRIWGIGFGTANAAENRGRWGWNLLGKALMQVREDFRREDGQGEKQVE</sequence>
<reference evidence="3" key="1">
    <citation type="submission" date="2023-06" db="EMBL/GenBank/DDBJ databases">
        <title>Genome-scale phylogeny and comparative genomics of the fungal order Sordariales.</title>
        <authorList>
            <consortium name="Lawrence Berkeley National Laboratory"/>
            <person name="Hensen N."/>
            <person name="Bonometti L."/>
            <person name="Westerberg I."/>
            <person name="Brannstrom I.O."/>
            <person name="Guillou S."/>
            <person name="Cros-Aarteil S."/>
            <person name="Calhoun S."/>
            <person name="Haridas S."/>
            <person name="Kuo A."/>
            <person name="Mondo S."/>
            <person name="Pangilinan J."/>
            <person name="Riley R."/>
            <person name="Labutti K."/>
            <person name="Andreopoulos B."/>
            <person name="Lipzen A."/>
            <person name="Chen C."/>
            <person name="Yanf M."/>
            <person name="Daum C."/>
            <person name="Ng V."/>
            <person name="Clum A."/>
            <person name="Steindorff A."/>
            <person name="Ohm R."/>
            <person name="Martin F."/>
            <person name="Silar P."/>
            <person name="Natvig D."/>
            <person name="Lalanne C."/>
            <person name="Gautier V."/>
            <person name="Ament-Velasquez S.L."/>
            <person name="Kruys A."/>
            <person name="Hutchinson M.I."/>
            <person name="Powell A.J."/>
            <person name="Barry K."/>
            <person name="Miller A.N."/>
            <person name="Grigoriev I.V."/>
            <person name="Debuchy R."/>
            <person name="Gladieux P."/>
            <person name="Thoren M.H."/>
            <person name="Johannesson H."/>
        </authorList>
    </citation>
    <scope>NUCLEOTIDE SEQUENCE</scope>
    <source>
        <strain evidence="3">SMH4607-1</strain>
    </source>
</reference>
<organism evidence="3 4">
    <name type="scientific">Lasiosphaeris hirsuta</name>
    <dbReference type="NCBI Taxonomy" id="260670"/>
    <lineage>
        <taxon>Eukaryota</taxon>
        <taxon>Fungi</taxon>
        <taxon>Dikarya</taxon>
        <taxon>Ascomycota</taxon>
        <taxon>Pezizomycotina</taxon>
        <taxon>Sordariomycetes</taxon>
        <taxon>Sordariomycetidae</taxon>
        <taxon>Sordariales</taxon>
        <taxon>Lasiosphaeriaceae</taxon>
        <taxon>Lasiosphaeris</taxon>
    </lineage>
</organism>